<protein>
    <submittedName>
        <fullName evidence="2">Uncharacterized protein</fullName>
    </submittedName>
</protein>
<dbReference type="RefSeq" id="XP_046051019.1">
    <property type="nucleotide sequence ID" value="XM_046192463.1"/>
</dbReference>
<accession>A0A9P9KFM1</accession>
<gene>
    <name evidence="2" type="ORF">BKA55DRAFT_564108</name>
</gene>
<name>A0A9P9KFM1_FUSRE</name>
<dbReference type="EMBL" id="JAGMUX010000006">
    <property type="protein sequence ID" value="KAH7255450.1"/>
    <property type="molecule type" value="Genomic_DNA"/>
</dbReference>
<sequence length="64" mass="7238">MNHSAPPTFPGSHHSHQGERQHKKKHSEAISTAKSAKERVWPGIEPGTSRKLCCRVVPKRESYH</sequence>
<dbReference type="Proteomes" id="UP000720189">
    <property type="component" value="Unassembled WGS sequence"/>
</dbReference>
<evidence type="ECO:0000313" key="3">
    <source>
        <dbReference type="Proteomes" id="UP000720189"/>
    </source>
</evidence>
<comment type="caution">
    <text evidence="2">The sequence shown here is derived from an EMBL/GenBank/DDBJ whole genome shotgun (WGS) entry which is preliminary data.</text>
</comment>
<dbReference type="AlphaFoldDB" id="A0A9P9KFM1"/>
<keyword evidence="3" id="KW-1185">Reference proteome</keyword>
<feature type="region of interest" description="Disordered" evidence="1">
    <location>
        <begin position="1"/>
        <end position="48"/>
    </location>
</feature>
<dbReference type="GeneID" id="70222417"/>
<proteinExistence type="predicted"/>
<evidence type="ECO:0000313" key="2">
    <source>
        <dbReference type="EMBL" id="KAH7255450.1"/>
    </source>
</evidence>
<evidence type="ECO:0000256" key="1">
    <source>
        <dbReference type="SAM" id="MobiDB-lite"/>
    </source>
</evidence>
<dbReference type="OrthoDB" id="10509425at2759"/>
<reference evidence="2" key="1">
    <citation type="journal article" date="2021" name="Nat. Commun.">
        <title>Genetic determinants of endophytism in the Arabidopsis root mycobiome.</title>
        <authorList>
            <person name="Mesny F."/>
            <person name="Miyauchi S."/>
            <person name="Thiergart T."/>
            <person name="Pickel B."/>
            <person name="Atanasova L."/>
            <person name="Karlsson M."/>
            <person name="Huettel B."/>
            <person name="Barry K.W."/>
            <person name="Haridas S."/>
            <person name="Chen C."/>
            <person name="Bauer D."/>
            <person name="Andreopoulos W."/>
            <person name="Pangilinan J."/>
            <person name="LaButti K."/>
            <person name="Riley R."/>
            <person name="Lipzen A."/>
            <person name="Clum A."/>
            <person name="Drula E."/>
            <person name="Henrissat B."/>
            <person name="Kohler A."/>
            <person name="Grigoriev I.V."/>
            <person name="Martin F.M."/>
            <person name="Hacquard S."/>
        </authorList>
    </citation>
    <scope>NUCLEOTIDE SEQUENCE</scope>
    <source>
        <strain evidence="2">MPI-CAGE-AT-0023</strain>
    </source>
</reference>
<organism evidence="2 3">
    <name type="scientific">Fusarium redolens</name>
    <dbReference type="NCBI Taxonomy" id="48865"/>
    <lineage>
        <taxon>Eukaryota</taxon>
        <taxon>Fungi</taxon>
        <taxon>Dikarya</taxon>
        <taxon>Ascomycota</taxon>
        <taxon>Pezizomycotina</taxon>
        <taxon>Sordariomycetes</taxon>
        <taxon>Hypocreomycetidae</taxon>
        <taxon>Hypocreales</taxon>
        <taxon>Nectriaceae</taxon>
        <taxon>Fusarium</taxon>
        <taxon>Fusarium redolens species complex</taxon>
    </lineage>
</organism>